<accession>A0A9W3ATD0</accession>
<protein>
    <submittedName>
        <fullName evidence="2">Uncharacterized protein LOC129927189</fullName>
    </submittedName>
</protein>
<dbReference type="OrthoDB" id="6167034at2759"/>
<keyword evidence="1" id="KW-1185">Reference proteome</keyword>
<dbReference type="GeneID" id="129927189"/>
<proteinExistence type="predicted"/>
<gene>
    <name evidence="2" type="primary">LOC129927189</name>
</gene>
<evidence type="ECO:0000313" key="1">
    <source>
        <dbReference type="Proteomes" id="UP001165740"/>
    </source>
</evidence>
<organism evidence="1 2">
    <name type="scientific">Biomphalaria glabrata</name>
    <name type="common">Bloodfluke planorb</name>
    <name type="synonym">Freshwater snail</name>
    <dbReference type="NCBI Taxonomy" id="6526"/>
    <lineage>
        <taxon>Eukaryota</taxon>
        <taxon>Metazoa</taxon>
        <taxon>Spiralia</taxon>
        <taxon>Lophotrochozoa</taxon>
        <taxon>Mollusca</taxon>
        <taxon>Gastropoda</taxon>
        <taxon>Heterobranchia</taxon>
        <taxon>Euthyneura</taxon>
        <taxon>Panpulmonata</taxon>
        <taxon>Hygrophila</taxon>
        <taxon>Lymnaeoidea</taxon>
        <taxon>Planorbidae</taxon>
        <taxon>Biomphalaria</taxon>
    </lineage>
</organism>
<dbReference type="Proteomes" id="UP001165740">
    <property type="component" value="Chromosome 7"/>
</dbReference>
<evidence type="ECO:0000313" key="2">
    <source>
        <dbReference type="RefSeq" id="XP_055890547.1"/>
    </source>
</evidence>
<dbReference type="AlphaFoldDB" id="A0A9W3ATD0"/>
<sequence>MFHFIHLVRFLADLNKLQSGMIAPFLIDMELFHLVVEDLFMYYRSKSLNLGLNRGATDLKLIYNFVASLHACCIEAALDRYSLHNIYRVKTLHRYLTEHDVVSARDFSFIRGADGSLQMPVMPGLYNVLRNCLLDLMAIQHHKDRICEVADKAINNVPLDSDEETILQDTLNELETREECVVLFYRTEFSQEDKDLFQRFLQFVDLNERLEYITEGINTLLWHATE</sequence>
<name>A0A9W3ATD0_BIOGL</name>
<reference evidence="2" key="1">
    <citation type="submission" date="2025-08" db="UniProtKB">
        <authorList>
            <consortium name="RefSeq"/>
        </authorList>
    </citation>
    <scope>IDENTIFICATION</scope>
</reference>
<dbReference type="RefSeq" id="XP_055890547.1">
    <property type="nucleotide sequence ID" value="XM_056034572.1"/>
</dbReference>